<dbReference type="PROSITE" id="PS51257">
    <property type="entry name" value="PROKAR_LIPOPROTEIN"/>
    <property type="match status" value="1"/>
</dbReference>
<evidence type="ECO:0000256" key="1">
    <source>
        <dbReference type="SAM" id="MobiDB-lite"/>
    </source>
</evidence>
<evidence type="ECO:0000313" key="4">
    <source>
        <dbReference type="Proteomes" id="UP001519332"/>
    </source>
</evidence>
<dbReference type="EMBL" id="JAGINW010000001">
    <property type="protein sequence ID" value="MBP2321524.1"/>
    <property type="molecule type" value="Genomic_DNA"/>
</dbReference>
<keyword evidence="2" id="KW-0732">Signal</keyword>
<proteinExistence type="predicted"/>
<protein>
    <submittedName>
        <fullName evidence="3">Cellobiose transport system substrate-binding protein</fullName>
    </submittedName>
</protein>
<sequence>MLRALLTCASVLTLVAACGGGSETPPAASSASSGPVDLTIATFTEFGYEDLLKEYEQAHPNVKITHRKVGQGGPYHQDMLTKLSAGSGLADIQALEEGHVSTFIDKADKFNDLNEIGPKGLEDRWLKWKYDGGKAKDGKLIGYGTDIGPLAMCVRTDLLKDAGLPSDPATLKTTFATWDSYFAAGDQFVKATGKAWFDSSSQIFNAMVNQLDTGYINKDDTLAIESNAKIKQAWDKVTGAAKRGQTAKLTAFSNEWNSGFKQGAFATKTCPSWMLGVVKKQAGPENAGKWAVVEAFPEGGGNWGGSYLTVPKQSKHPKEAAELAAWLTAPEQQLKAFKTTGNFPSQVKAMESSELLSSTDEYFGGVKVGELFANQAKKVSHAQYKGPKDGQIQENVTSPALAAVEQGSSPEDGWKQAVDGAKKLVR</sequence>
<feature type="region of interest" description="Disordered" evidence="1">
    <location>
        <begin position="383"/>
        <end position="426"/>
    </location>
</feature>
<dbReference type="Proteomes" id="UP001519332">
    <property type="component" value="Unassembled WGS sequence"/>
</dbReference>
<feature type="chain" id="PRO_5045913862" evidence="2">
    <location>
        <begin position="20"/>
        <end position="426"/>
    </location>
</feature>
<dbReference type="PANTHER" id="PTHR43649:SF32">
    <property type="entry name" value="SUGAR BINDING SECRETED PROTEIN"/>
    <property type="match status" value="1"/>
</dbReference>
<comment type="caution">
    <text evidence="3">The sequence shown here is derived from an EMBL/GenBank/DDBJ whole genome shotgun (WGS) entry which is preliminary data.</text>
</comment>
<dbReference type="Gene3D" id="3.40.190.10">
    <property type="entry name" value="Periplasmic binding protein-like II"/>
    <property type="match status" value="1"/>
</dbReference>
<dbReference type="SUPFAM" id="SSF53850">
    <property type="entry name" value="Periplasmic binding protein-like II"/>
    <property type="match status" value="1"/>
</dbReference>
<evidence type="ECO:0000256" key="2">
    <source>
        <dbReference type="SAM" id="SignalP"/>
    </source>
</evidence>
<dbReference type="PANTHER" id="PTHR43649">
    <property type="entry name" value="ARABINOSE-BINDING PROTEIN-RELATED"/>
    <property type="match status" value="1"/>
</dbReference>
<accession>A0ABS4TAS4</accession>
<organism evidence="3 4">
    <name type="scientific">Kibdelosporangium banguiense</name>
    <dbReference type="NCBI Taxonomy" id="1365924"/>
    <lineage>
        <taxon>Bacteria</taxon>
        <taxon>Bacillati</taxon>
        <taxon>Actinomycetota</taxon>
        <taxon>Actinomycetes</taxon>
        <taxon>Pseudonocardiales</taxon>
        <taxon>Pseudonocardiaceae</taxon>
        <taxon>Kibdelosporangium</taxon>
    </lineage>
</organism>
<dbReference type="RefSeq" id="WP_209636440.1">
    <property type="nucleotide sequence ID" value="NZ_JAGINW010000001.1"/>
</dbReference>
<name>A0ABS4TAS4_9PSEU</name>
<feature type="signal peptide" evidence="2">
    <location>
        <begin position="1"/>
        <end position="19"/>
    </location>
</feature>
<dbReference type="Pfam" id="PF13416">
    <property type="entry name" value="SBP_bac_8"/>
    <property type="match status" value="1"/>
</dbReference>
<dbReference type="InterPro" id="IPR006059">
    <property type="entry name" value="SBP"/>
</dbReference>
<keyword evidence="4" id="KW-1185">Reference proteome</keyword>
<dbReference type="InterPro" id="IPR050490">
    <property type="entry name" value="Bact_solute-bd_prot1"/>
</dbReference>
<gene>
    <name evidence="3" type="ORF">JOF56_001909</name>
</gene>
<reference evidence="3 4" key="1">
    <citation type="submission" date="2021-03" db="EMBL/GenBank/DDBJ databases">
        <title>Sequencing the genomes of 1000 actinobacteria strains.</title>
        <authorList>
            <person name="Klenk H.-P."/>
        </authorList>
    </citation>
    <scope>NUCLEOTIDE SEQUENCE [LARGE SCALE GENOMIC DNA]</scope>
    <source>
        <strain evidence="3 4">DSM 46670</strain>
    </source>
</reference>
<evidence type="ECO:0000313" key="3">
    <source>
        <dbReference type="EMBL" id="MBP2321524.1"/>
    </source>
</evidence>